<dbReference type="GO" id="GO:0032299">
    <property type="term" value="C:ribonuclease H2 complex"/>
    <property type="evidence" value="ECO:0007669"/>
    <property type="project" value="InterPro"/>
</dbReference>
<evidence type="ECO:0000313" key="2">
    <source>
        <dbReference type="EMBL" id="GBM94048.1"/>
    </source>
</evidence>
<sequence length="152" mass="17455">MTSLSFDIPAEKVEEDLTCHLVPCKINYNGTTGVSDYFTPFIRKQDGHLTCSLRGHPLKGQKVKVRDGYVGVILKENKKFASDDKRDLKKVATFKEFTSWNWDIEPSSEDKLVKALQWIDVASVLHKPVSEYTDDDKKEKSQTKRKFNDVEN</sequence>
<feature type="region of interest" description="Disordered" evidence="1">
    <location>
        <begin position="131"/>
        <end position="152"/>
    </location>
</feature>
<evidence type="ECO:0000256" key="1">
    <source>
        <dbReference type="SAM" id="MobiDB-lite"/>
    </source>
</evidence>
<dbReference type="GO" id="GO:0006401">
    <property type="term" value="P:RNA catabolic process"/>
    <property type="evidence" value="ECO:0007669"/>
    <property type="project" value="InterPro"/>
</dbReference>
<organism evidence="2 3">
    <name type="scientific">Araneus ventricosus</name>
    <name type="common">Orbweaver spider</name>
    <name type="synonym">Epeira ventricosa</name>
    <dbReference type="NCBI Taxonomy" id="182803"/>
    <lineage>
        <taxon>Eukaryota</taxon>
        <taxon>Metazoa</taxon>
        <taxon>Ecdysozoa</taxon>
        <taxon>Arthropoda</taxon>
        <taxon>Chelicerata</taxon>
        <taxon>Arachnida</taxon>
        <taxon>Araneae</taxon>
        <taxon>Araneomorphae</taxon>
        <taxon>Entelegynae</taxon>
        <taxon>Araneoidea</taxon>
        <taxon>Araneidae</taxon>
        <taxon>Araneus</taxon>
    </lineage>
</organism>
<accession>A0A4Y2JX03</accession>
<dbReference type="InterPro" id="IPR013924">
    <property type="entry name" value="RNase_H2_suC"/>
</dbReference>
<comment type="caution">
    <text evidence="2">The sequence shown here is derived from an EMBL/GenBank/DDBJ whole genome shotgun (WGS) entry which is preliminary data.</text>
</comment>
<dbReference type="CDD" id="cd09271">
    <property type="entry name" value="RNase_H2-C"/>
    <property type="match status" value="1"/>
</dbReference>
<dbReference type="Pfam" id="PF08615">
    <property type="entry name" value="RNase_H2_suC"/>
    <property type="match status" value="1"/>
</dbReference>
<name>A0A4Y2JX03_ARAVE</name>
<dbReference type="Gene3D" id="2.40.128.680">
    <property type="match status" value="1"/>
</dbReference>
<keyword evidence="3" id="KW-1185">Reference proteome</keyword>
<gene>
    <name evidence="2" type="ORF">AVEN_124549_1</name>
</gene>
<dbReference type="EMBL" id="BGPR01003930">
    <property type="protein sequence ID" value="GBM94048.1"/>
    <property type="molecule type" value="Genomic_DNA"/>
</dbReference>
<protein>
    <submittedName>
        <fullName evidence="2">Uncharacterized protein</fullName>
    </submittedName>
</protein>
<dbReference type="PANTHER" id="PTHR47204">
    <property type="entry name" value="OS02G0168900 PROTEIN"/>
    <property type="match status" value="1"/>
</dbReference>
<proteinExistence type="predicted"/>
<dbReference type="AlphaFoldDB" id="A0A4Y2JX03"/>
<feature type="compositionally biased region" description="Basic and acidic residues" evidence="1">
    <location>
        <begin position="135"/>
        <end position="152"/>
    </location>
</feature>
<dbReference type="Proteomes" id="UP000499080">
    <property type="component" value="Unassembled WGS sequence"/>
</dbReference>
<dbReference type="PANTHER" id="PTHR47204:SF1">
    <property type="entry name" value="RIBONUCLEASE H2 SUBUNIT C"/>
    <property type="match status" value="1"/>
</dbReference>
<evidence type="ECO:0000313" key="3">
    <source>
        <dbReference type="Proteomes" id="UP000499080"/>
    </source>
</evidence>
<reference evidence="2 3" key="1">
    <citation type="journal article" date="2019" name="Sci. Rep.">
        <title>Orb-weaving spider Araneus ventricosus genome elucidates the spidroin gene catalogue.</title>
        <authorList>
            <person name="Kono N."/>
            <person name="Nakamura H."/>
            <person name="Ohtoshi R."/>
            <person name="Moran D.A.P."/>
            <person name="Shinohara A."/>
            <person name="Yoshida Y."/>
            <person name="Fujiwara M."/>
            <person name="Mori M."/>
            <person name="Tomita M."/>
            <person name="Arakawa K."/>
        </authorList>
    </citation>
    <scope>NUCLEOTIDE SEQUENCE [LARGE SCALE GENOMIC DNA]</scope>
</reference>
<dbReference type="OrthoDB" id="6222486at2759"/>